<dbReference type="EMBL" id="CM029054">
    <property type="protein sequence ID" value="KAG2538235.1"/>
    <property type="molecule type" value="Genomic_DNA"/>
</dbReference>
<reference evidence="1" key="1">
    <citation type="submission" date="2020-05" db="EMBL/GenBank/DDBJ databases">
        <title>WGS assembly of Panicum virgatum.</title>
        <authorList>
            <person name="Lovell J.T."/>
            <person name="Jenkins J."/>
            <person name="Shu S."/>
            <person name="Juenger T.E."/>
            <person name="Schmutz J."/>
        </authorList>
    </citation>
    <scope>NUCLEOTIDE SEQUENCE</scope>
    <source>
        <strain evidence="1">AP13</strain>
    </source>
</reference>
<gene>
    <name evidence="1" type="ORF">PVAP13_9NG404614</name>
</gene>
<dbReference type="Proteomes" id="UP000823388">
    <property type="component" value="Chromosome 9N"/>
</dbReference>
<keyword evidence="2" id="KW-1185">Reference proteome</keyword>
<protein>
    <submittedName>
        <fullName evidence="1">Uncharacterized protein</fullName>
    </submittedName>
</protein>
<name>A0A8T0MMJ4_PANVG</name>
<evidence type="ECO:0000313" key="2">
    <source>
        <dbReference type="Proteomes" id="UP000823388"/>
    </source>
</evidence>
<dbReference type="AlphaFoldDB" id="A0A8T0MMJ4"/>
<organism evidence="1 2">
    <name type="scientific">Panicum virgatum</name>
    <name type="common">Blackwell switchgrass</name>
    <dbReference type="NCBI Taxonomy" id="38727"/>
    <lineage>
        <taxon>Eukaryota</taxon>
        <taxon>Viridiplantae</taxon>
        <taxon>Streptophyta</taxon>
        <taxon>Embryophyta</taxon>
        <taxon>Tracheophyta</taxon>
        <taxon>Spermatophyta</taxon>
        <taxon>Magnoliopsida</taxon>
        <taxon>Liliopsida</taxon>
        <taxon>Poales</taxon>
        <taxon>Poaceae</taxon>
        <taxon>PACMAD clade</taxon>
        <taxon>Panicoideae</taxon>
        <taxon>Panicodae</taxon>
        <taxon>Paniceae</taxon>
        <taxon>Panicinae</taxon>
        <taxon>Panicum</taxon>
        <taxon>Panicum sect. Hiantes</taxon>
    </lineage>
</organism>
<evidence type="ECO:0000313" key="1">
    <source>
        <dbReference type="EMBL" id="KAG2538235.1"/>
    </source>
</evidence>
<proteinExistence type="predicted"/>
<comment type="caution">
    <text evidence="1">The sequence shown here is derived from an EMBL/GenBank/DDBJ whole genome shotgun (WGS) entry which is preliminary data.</text>
</comment>
<dbReference type="PROSITE" id="PS51257">
    <property type="entry name" value="PROKAR_LIPOPROTEIN"/>
    <property type="match status" value="1"/>
</dbReference>
<sequence length="102" mass="10525">MTFLLRRYASIGNGGSGSAACWPAAGRADAMPTAGLCGGRRPEVALVLRAAWRDGGGWRKVSGSAHLGDEPHNLVQVAGDGELACRRQGGPGRGAGRQARRT</sequence>
<accession>A0A8T0MMJ4</accession>